<reference evidence="3" key="1">
    <citation type="submission" date="2017-12" db="EMBL/GenBank/DDBJ databases">
        <authorList>
            <consortium name="DOE Joint Genome Institute"/>
            <person name="Mondo S.J."/>
            <person name="Kjaerbolling I."/>
            <person name="Vesth T.C."/>
            <person name="Frisvad J.C."/>
            <person name="Nybo J.L."/>
            <person name="Theobald S."/>
            <person name="Kuo A."/>
            <person name="Bowyer P."/>
            <person name="Matsuda Y."/>
            <person name="Lyhne E.K."/>
            <person name="Kogle M.E."/>
            <person name="Clum A."/>
            <person name="Lipzen A."/>
            <person name="Salamov A."/>
            <person name="Ngan C.Y."/>
            <person name="Daum C."/>
            <person name="Chiniquy J."/>
            <person name="Barry K."/>
            <person name="LaButti K."/>
            <person name="Haridas S."/>
            <person name="Simmons B.A."/>
            <person name="Magnuson J.K."/>
            <person name="Mortensen U.H."/>
            <person name="Larsen T.O."/>
            <person name="Grigoriev I.V."/>
            <person name="Baker S.E."/>
            <person name="Andersen M.R."/>
            <person name="Nordberg H.P."/>
            <person name="Cantor M.N."/>
            <person name="Hua S.X."/>
        </authorList>
    </citation>
    <scope>NUCLEOTIDE SEQUENCE [LARGE SCALE GENOMIC DNA]</scope>
    <source>
        <strain evidence="3">IBT 19404</strain>
    </source>
</reference>
<evidence type="ECO:0000313" key="2">
    <source>
        <dbReference type="EMBL" id="PLN80161.1"/>
    </source>
</evidence>
<evidence type="ECO:0008006" key="4">
    <source>
        <dbReference type="Google" id="ProtNLM"/>
    </source>
</evidence>
<feature type="signal peptide" evidence="1">
    <location>
        <begin position="1"/>
        <end position="19"/>
    </location>
</feature>
<protein>
    <recommendedName>
        <fullName evidence="4">Cyanovirin-N domain-containing protein</fullName>
    </recommendedName>
</protein>
<gene>
    <name evidence="2" type="ORF">BDW42DRAFT_171324</name>
</gene>
<keyword evidence="3" id="KW-1185">Reference proteome</keyword>
<proteinExistence type="predicted"/>
<accession>A0A2J5HS65</accession>
<sequence>MQFFSSIVLLLLSAVGTRAICNPREIGIGNDIVGSETGPAVMLTNDCGVISRKSGESSKSVCSLGDDGGWDREGDILSCNNGVTPWLVQTSGGDFQGCRSTNEKCGGATVSFCCPRKR</sequence>
<dbReference type="Proteomes" id="UP000235023">
    <property type="component" value="Unassembled WGS sequence"/>
</dbReference>
<evidence type="ECO:0000256" key="1">
    <source>
        <dbReference type="SAM" id="SignalP"/>
    </source>
</evidence>
<dbReference type="AlphaFoldDB" id="A0A2J5HS65"/>
<organism evidence="2 3">
    <name type="scientific">Aspergillus taichungensis</name>
    <dbReference type="NCBI Taxonomy" id="482145"/>
    <lineage>
        <taxon>Eukaryota</taxon>
        <taxon>Fungi</taxon>
        <taxon>Dikarya</taxon>
        <taxon>Ascomycota</taxon>
        <taxon>Pezizomycotina</taxon>
        <taxon>Eurotiomycetes</taxon>
        <taxon>Eurotiomycetidae</taxon>
        <taxon>Eurotiales</taxon>
        <taxon>Aspergillaceae</taxon>
        <taxon>Aspergillus</taxon>
        <taxon>Aspergillus subgen. Circumdati</taxon>
    </lineage>
</organism>
<keyword evidence="1" id="KW-0732">Signal</keyword>
<dbReference type="EMBL" id="KZ559550">
    <property type="protein sequence ID" value="PLN80161.1"/>
    <property type="molecule type" value="Genomic_DNA"/>
</dbReference>
<name>A0A2J5HS65_9EURO</name>
<evidence type="ECO:0000313" key="3">
    <source>
        <dbReference type="Proteomes" id="UP000235023"/>
    </source>
</evidence>
<feature type="chain" id="PRO_5014357175" description="Cyanovirin-N domain-containing protein" evidence="1">
    <location>
        <begin position="20"/>
        <end position="118"/>
    </location>
</feature>